<name>A0A0W8F7A4_9ZZZZ</name>
<dbReference type="EMBL" id="LNQE01001480">
    <property type="protein sequence ID" value="KUG16768.1"/>
    <property type="molecule type" value="Genomic_DNA"/>
</dbReference>
<gene>
    <name evidence="2" type="ORF">ASZ90_013505</name>
</gene>
<keyword evidence="1" id="KW-0472">Membrane</keyword>
<feature type="transmembrane region" description="Helical" evidence="1">
    <location>
        <begin position="111"/>
        <end position="131"/>
    </location>
</feature>
<accession>A0A0W8F7A4</accession>
<proteinExistence type="predicted"/>
<organism evidence="2">
    <name type="scientific">hydrocarbon metagenome</name>
    <dbReference type="NCBI Taxonomy" id="938273"/>
    <lineage>
        <taxon>unclassified sequences</taxon>
        <taxon>metagenomes</taxon>
        <taxon>ecological metagenomes</taxon>
    </lineage>
</organism>
<comment type="caution">
    <text evidence="2">The sequence shown here is derived from an EMBL/GenBank/DDBJ whole genome shotgun (WGS) entry which is preliminary data.</text>
</comment>
<sequence>MKARLVLILLLFLLTLNTSCGHRMMMGYQVNEIQVTALYDDGTPAGGVEIEVQSDGKAIEKGVTDDEGAYVLRPSKGTGDLRFVSYSAGHKAELELDLEQKEAEEQISRPLRAAAGIGYLLGIAGLSMIFISRKRSQKKA</sequence>
<dbReference type="AlphaFoldDB" id="A0A0W8F7A4"/>
<evidence type="ECO:0008006" key="3">
    <source>
        <dbReference type="Google" id="ProtNLM"/>
    </source>
</evidence>
<reference evidence="2" key="1">
    <citation type="journal article" date="2015" name="Proc. Natl. Acad. Sci. U.S.A.">
        <title>Networks of energetic and metabolic interactions define dynamics in microbial communities.</title>
        <authorList>
            <person name="Embree M."/>
            <person name="Liu J.K."/>
            <person name="Al-Bassam M.M."/>
            <person name="Zengler K."/>
        </authorList>
    </citation>
    <scope>NUCLEOTIDE SEQUENCE</scope>
</reference>
<protein>
    <recommendedName>
        <fullName evidence="3">Carboxypeptidase regulatory-like domain-containing protein</fullName>
    </recommendedName>
</protein>
<keyword evidence="1" id="KW-1133">Transmembrane helix</keyword>
<evidence type="ECO:0000313" key="2">
    <source>
        <dbReference type="EMBL" id="KUG16768.1"/>
    </source>
</evidence>
<keyword evidence="1" id="KW-0812">Transmembrane</keyword>
<evidence type="ECO:0000256" key="1">
    <source>
        <dbReference type="SAM" id="Phobius"/>
    </source>
</evidence>